<dbReference type="Pfam" id="PF12698">
    <property type="entry name" value="ABC2_membrane_3"/>
    <property type="match status" value="1"/>
</dbReference>
<gene>
    <name evidence="7" type="ORF">J3A84_03595</name>
</gene>
<keyword evidence="4 5" id="KW-0472">Membrane</keyword>
<evidence type="ECO:0000256" key="5">
    <source>
        <dbReference type="SAM" id="Phobius"/>
    </source>
</evidence>
<reference evidence="7" key="1">
    <citation type="submission" date="2021-03" db="EMBL/GenBank/DDBJ databases">
        <title>Proteiniclasticum marinus sp. nov., isolated from tidal flat sediment.</title>
        <authorList>
            <person name="Namirimu T."/>
            <person name="Yang J.-A."/>
            <person name="Yang S.-H."/>
            <person name="Kim Y.-J."/>
            <person name="Kwon K.K."/>
        </authorList>
    </citation>
    <scope>NUCLEOTIDE SEQUENCE</scope>
    <source>
        <strain evidence="7">SCR006</strain>
    </source>
</reference>
<feature type="transmembrane region" description="Helical" evidence="5">
    <location>
        <begin position="274"/>
        <end position="295"/>
    </location>
</feature>
<keyword evidence="2 5" id="KW-0812">Transmembrane</keyword>
<evidence type="ECO:0000313" key="7">
    <source>
        <dbReference type="EMBL" id="MBO1264127.1"/>
    </source>
</evidence>
<comment type="subcellular location">
    <subcellularLocation>
        <location evidence="1">Membrane</location>
        <topology evidence="1">Multi-pass membrane protein</topology>
    </subcellularLocation>
</comment>
<accession>A0A939HA03</accession>
<evidence type="ECO:0000256" key="2">
    <source>
        <dbReference type="ARBA" id="ARBA00022692"/>
    </source>
</evidence>
<feature type="transmembrane region" description="Helical" evidence="5">
    <location>
        <begin position="180"/>
        <end position="205"/>
    </location>
</feature>
<dbReference type="InterPro" id="IPR013525">
    <property type="entry name" value="ABC2_TM"/>
</dbReference>
<dbReference type="GO" id="GO:0016020">
    <property type="term" value="C:membrane"/>
    <property type="evidence" value="ECO:0007669"/>
    <property type="project" value="UniProtKB-SubCell"/>
</dbReference>
<evidence type="ECO:0000313" key="8">
    <source>
        <dbReference type="Proteomes" id="UP000664218"/>
    </source>
</evidence>
<evidence type="ECO:0000256" key="3">
    <source>
        <dbReference type="ARBA" id="ARBA00022989"/>
    </source>
</evidence>
<dbReference type="AlphaFoldDB" id="A0A939HA03"/>
<feature type="transmembrane region" description="Helical" evidence="5">
    <location>
        <begin position="307"/>
        <end position="330"/>
    </location>
</feature>
<evidence type="ECO:0000256" key="1">
    <source>
        <dbReference type="ARBA" id="ARBA00004141"/>
    </source>
</evidence>
<dbReference type="GO" id="GO:0140359">
    <property type="term" value="F:ABC-type transporter activity"/>
    <property type="evidence" value="ECO:0007669"/>
    <property type="project" value="InterPro"/>
</dbReference>
<feature type="transmembrane region" description="Helical" evidence="5">
    <location>
        <begin position="226"/>
        <end position="254"/>
    </location>
</feature>
<evidence type="ECO:0000256" key="4">
    <source>
        <dbReference type="ARBA" id="ARBA00023136"/>
    </source>
</evidence>
<dbReference type="EMBL" id="JAFNJU010000002">
    <property type="protein sequence ID" value="MBO1264127.1"/>
    <property type="molecule type" value="Genomic_DNA"/>
</dbReference>
<feature type="transmembrane region" description="Helical" evidence="5">
    <location>
        <begin position="20"/>
        <end position="41"/>
    </location>
</feature>
<comment type="caution">
    <text evidence="7">The sequence shown here is derived from an EMBL/GenBank/DDBJ whole genome shotgun (WGS) entry which is preliminary data.</text>
</comment>
<feature type="domain" description="ABC-2 type transporter transmembrane" evidence="6">
    <location>
        <begin position="19"/>
        <end position="384"/>
    </location>
</feature>
<keyword evidence="3 5" id="KW-1133">Transmembrane helix</keyword>
<feature type="transmembrane region" description="Helical" evidence="5">
    <location>
        <begin position="336"/>
        <end position="354"/>
    </location>
</feature>
<evidence type="ECO:0000259" key="6">
    <source>
        <dbReference type="Pfam" id="PF12698"/>
    </source>
</evidence>
<organism evidence="7 8">
    <name type="scientific">Proteiniclasticum aestuarii</name>
    <dbReference type="NCBI Taxonomy" id="2817862"/>
    <lineage>
        <taxon>Bacteria</taxon>
        <taxon>Bacillati</taxon>
        <taxon>Bacillota</taxon>
        <taxon>Clostridia</taxon>
        <taxon>Eubacteriales</taxon>
        <taxon>Clostridiaceae</taxon>
        <taxon>Proteiniclasticum</taxon>
    </lineage>
</organism>
<dbReference type="RefSeq" id="WP_207598645.1">
    <property type="nucleotide sequence ID" value="NZ_JAFNJU010000002.1"/>
</dbReference>
<sequence>MRNLKTVYLFELSSLLKKKAYIVTTVIICVLILVVTTLPTLQSIMGGENTGEEGAFQEGTFGIYNESDEITLTHLGEKLPGVTLLPYESEEALKEAVLEEEVSSGYILKSSTDYVSVVNNVAMYSGGDYLMDSALRLVNEDLALQEGGHDVEAIRSIMSGITITQEEPIVLGKDVQNNYWVVYILIMLTFMMIMFYGNNVATYVAREKSDRTMEILITSSDSNSLIIGKVLASGTAGIIQALFMGVTLFAGYRLNYRNYDEEILDFLNMNVDPMLLLVYFIFAFTGYFLFLFVYASIGALMTKVEDVPSATTLVTMFVMAAYFIAMFSLGLSNESIILKIASYFPFTSFMVMFVRYAITSVSLFTVAISYGILILTAVFTAFASVKIYRFGTLNYGNTGSVVKLIKTALKDDNGR</sequence>
<proteinExistence type="predicted"/>
<name>A0A939HA03_9CLOT</name>
<feature type="transmembrane region" description="Helical" evidence="5">
    <location>
        <begin position="361"/>
        <end position="385"/>
    </location>
</feature>
<dbReference type="Proteomes" id="UP000664218">
    <property type="component" value="Unassembled WGS sequence"/>
</dbReference>
<keyword evidence="8" id="KW-1185">Reference proteome</keyword>
<protein>
    <submittedName>
        <fullName evidence="7">ABC transporter permease</fullName>
    </submittedName>
</protein>